<evidence type="ECO:0000313" key="9">
    <source>
        <dbReference type="EMBL" id="RDX49362.1"/>
    </source>
</evidence>
<dbReference type="InterPro" id="IPR011701">
    <property type="entry name" value="MFS"/>
</dbReference>
<dbReference type="EMBL" id="KZ857406">
    <property type="protein sequence ID" value="RDX49362.1"/>
    <property type="molecule type" value="Genomic_DNA"/>
</dbReference>
<keyword evidence="2" id="KW-0813">Transport</keyword>
<feature type="transmembrane region" description="Helical" evidence="7">
    <location>
        <begin position="318"/>
        <end position="340"/>
    </location>
</feature>
<feature type="transmembrane region" description="Helical" evidence="7">
    <location>
        <begin position="489"/>
        <end position="510"/>
    </location>
</feature>
<dbReference type="InterPro" id="IPR020846">
    <property type="entry name" value="MFS_dom"/>
</dbReference>
<gene>
    <name evidence="9" type="ORF">OH76DRAFT_1403956</name>
</gene>
<dbReference type="GO" id="GO:0016020">
    <property type="term" value="C:membrane"/>
    <property type="evidence" value="ECO:0007669"/>
    <property type="project" value="UniProtKB-SubCell"/>
</dbReference>
<evidence type="ECO:0000256" key="7">
    <source>
        <dbReference type="SAM" id="Phobius"/>
    </source>
</evidence>
<dbReference type="InterPro" id="IPR036259">
    <property type="entry name" value="MFS_trans_sf"/>
</dbReference>
<evidence type="ECO:0000259" key="8">
    <source>
        <dbReference type="PROSITE" id="PS50850"/>
    </source>
</evidence>
<feature type="region of interest" description="Disordered" evidence="6">
    <location>
        <begin position="518"/>
        <end position="543"/>
    </location>
</feature>
<feature type="transmembrane region" description="Helical" evidence="7">
    <location>
        <begin position="441"/>
        <end position="463"/>
    </location>
</feature>
<feature type="region of interest" description="Disordered" evidence="6">
    <location>
        <begin position="1"/>
        <end position="33"/>
    </location>
</feature>
<dbReference type="AlphaFoldDB" id="A0A371DA46"/>
<evidence type="ECO:0000256" key="5">
    <source>
        <dbReference type="ARBA" id="ARBA00023136"/>
    </source>
</evidence>
<evidence type="ECO:0000256" key="4">
    <source>
        <dbReference type="ARBA" id="ARBA00022989"/>
    </source>
</evidence>
<feature type="transmembrane region" description="Helical" evidence="7">
    <location>
        <begin position="138"/>
        <end position="160"/>
    </location>
</feature>
<feature type="compositionally biased region" description="Low complexity" evidence="6">
    <location>
        <begin position="10"/>
        <end position="26"/>
    </location>
</feature>
<feature type="transmembrane region" description="Helical" evidence="7">
    <location>
        <begin position="113"/>
        <end position="132"/>
    </location>
</feature>
<keyword evidence="4 7" id="KW-1133">Transmembrane helix</keyword>
<dbReference type="Pfam" id="PF07690">
    <property type="entry name" value="MFS_1"/>
    <property type="match status" value="1"/>
</dbReference>
<reference evidence="9 10" key="1">
    <citation type="journal article" date="2018" name="Biotechnol. Biofuels">
        <title>Integrative visual omics of the white-rot fungus Polyporus brumalis exposes the biotechnological potential of its oxidative enzymes for delignifying raw plant biomass.</title>
        <authorList>
            <person name="Miyauchi S."/>
            <person name="Rancon A."/>
            <person name="Drula E."/>
            <person name="Hage H."/>
            <person name="Chaduli D."/>
            <person name="Favel A."/>
            <person name="Grisel S."/>
            <person name="Henrissat B."/>
            <person name="Herpoel-Gimbert I."/>
            <person name="Ruiz-Duenas F.J."/>
            <person name="Chevret D."/>
            <person name="Hainaut M."/>
            <person name="Lin J."/>
            <person name="Wang M."/>
            <person name="Pangilinan J."/>
            <person name="Lipzen A."/>
            <person name="Lesage-Meessen L."/>
            <person name="Navarro D."/>
            <person name="Riley R."/>
            <person name="Grigoriev I.V."/>
            <person name="Zhou S."/>
            <person name="Raouche S."/>
            <person name="Rosso M.N."/>
        </authorList>
    </citation>
    <scope>NUCLEOTIDE SEQUENCE [LARGE SCALE GENOMIC DNA]</scope>
    <source>
        <strain evidence="9 10">BRFM 1820</strain>
    </source>
</reference>
<evidence type="ECO:0000313" key="10">
    <source>
        <dbReference type="Proteomes" id="UP000256964"/>
    </source>
</evidence>
<comment type="subcellular location">
    <subcellularLocation>
        <location evidence="1">Membrane</location>
        <topology evidence="1">Multi-pass membrane protein</topology>
    </subcellularLocation>
</comment>
<dbReference type="SUPFAM" id="SSF103473">
    <property type="entry name" value="MFS general substrate transporter"/>
    <property type="match status" value="2"/>
</dbReference>
<dbReference type="PANTHER" id="PTHR42718:SF9">
    <property type="entry name" value="MAJOR FACILITATOR SUPERFAMILY MULTIDRUG TRANSPORTER MFSC"/>
    <property type="match status" value="1"/>
</dbReference>
<feature type="transmembrane region" description="Helical" evidence="7">
    <location>
        <begin position="346"/>
        <end position="370"/>
    </location>
</feature>
<proteinExistence type="predicted"/>
<feature type="transmembrane region" description="Helical" evidence="7">
    <location>
        <begin position="83"/>
        <end position="101"/>
    </location>
</feature>
<dbReference type="GO" id="GO:0022857">
    <property type="term" value="F:transmembrane transporter activity"/>
    <property type="evidence" value="ECO:0007669"/>
    <property type="project" value="InterPro"/>
</dbReference>
<feature type="transmembrane region" description="Helical" evidence="7">
    <location>
        <begin position="407"/>
        <end position="429"/>
    </location>
</feature>
<evidence type="ECO:0000256" key="1">
    <source>
        <dbReference type="ARBA" id="ARBA00004141"/>
    </source>
</evidence>
<feature type="transmembrane region" description="Helical" evidence="7">
    <location>
        <begin position="172"/>
        <end position="194"/>
    </location>
</feature>
<accession>A0A371DA46</accession>
<keyword evidence="3 7" id="KW-0812">Transmembrane</keyword>
<evidence type="ECO:0000256" key="2">
    <source>
        <dbReference type="ARBA" id="ARBA00022448"/>
    </source>
</evidence>
<feature type="transmembrane region" description="Helical" evidence="7">
    <location>
        <begin position="250"/>
        <end position="268"/>
    </location>
</feature>
<dbReference type="PANTHER" id="PTHR42718">
    <property type="entry name" value="MAJOR FACILITATOR SUPERFAMILY MULTIDRUG TRANSPORTER MFSC"/>
    <property type="match status" value="1"/>
</dbReference>
<dbReference type="Proteomes" id="UP000256964">
    <property type="component" value="Unassembled WGS sequence"/>
</dbReference>
<feature type="transmembrane region" description="Helical" evidence="7">
    <location>
        <begin position="382"/>
        <end position="401"/>
    </location>
</feature>
<evidence type="ECO:0000256" key="3">
    <source>
        <dbReference type="ARBA" id="ARBA00022692"/>
    </source>
</evidence>
<dbReference type="OrthoDB" id="440755at2759"/>
<evidence type="ECO:0000256" key="6">
    <source>
        <dbReference type="SAM" id="MobiDB-lite"/>
    </source>
</evidence>
<name>A0A371DA46_9APHY</name>
<dbReference type="STRING" id="139420.A0A371DA46"/>
<organism evidence="9 10">
    <name type="scientific">Lentinus brumalis</name>
    <dbReference type="NCBI Taxonomy" id="2498619"/>
    <lineage>
        <taxon>Eukaryota</taxon>
        <taxon>Fungi</taxon>
        <taxon>Dikarya</taxon>
        <taxon>Basidiomycota</taxon>
        <taxon>Agaricomycotina</taxon>
        <taxon>Agaricomycetes</taxon>
        <taxon>Polyporales</taxon>
        <taxon>Polyporaceae</taxon>
        <taxon>Lentinus</taxon>
    </lineage>
</organism>
<feature type="transmembrane region" description="Helical" evidence="7">
    <location>
        <begin position="45"/>
        <end position="63"/>
    </location>
</feature>
<feature type="domain" description="Major facilitator superfamily (MFS) profile" evidence="8">
    <location>
        <begin position="47"/>
        <end position="513"/>
    </location>
</feature>
<feature type="transmembrane region" description="Helical" evidence="7">
    <location>
        <begin position="200"/>
        <end position="222"/>
    </location>
</feature>
<keyword evidence="5 7" id="KW-0472">Membrane</keyword>
<dbReference type="Gene3D" id="1.20.1250.20">
    <property type="entry name" value="MFS general substrate transporter like domains"/>
    <property type="match status" value="2"/>
</dbReference>
<keyword evidence="10" id="KW-1185">Reference proteome</keyword>
<dbReference type="PROSITE" id="PS50850">
    <property type="entry name" value="MFS"/>
    <property type="match status" value="1"/>
</dbReference>
<sequence length="543" mass="58580">MDASVATLGSSSQRTLSPTPRTTSSSRQRKPDTIPRVRISNARRYFLFAIFCIANLLDAYNLNALFAGLPALKVAFALDEVDASWVMSAFELTYASFLLISGRISDVYHPKPAFVLGVFTLGILSLGAGFVQNKVGLIIIRAFCGICAALSIPSSLALIVRFFPEPREQSIAIALFGGVGALGNVFGTMISAVFVEYANYRWIFWFTTVIAVPASVFCLFLIPNHDDKPLYATTVPTAGSRLVGLKKLDLVGVSVLTIALILFIFAITSGSGSGWASAEVLAPLIISIFLIAAFFLWEKSMPTEDAAVPPRTWFLPNFSVLFGVSLLPYFWWTTVFVVFFPLWQQVYGWSAIESGLRMIPIGISATLLSFTSPLGGYISRKYLILSGQTLTIVATILLAFGDAPDRYWRFVFPGLVIGSAGSMITYMHVSIAIFQTAPGTMAGVIGAMFNCAIQLGAALGLSIDTSIESSIETKPESGGFEAFEGRRAVLWWLLAAVCAETVAVVLFYHVRDGAAPLAESEGEKENGGRGQVCDEEALKGSSV</sequence>
<protein>
    <submittedName>
        <fullName evidence="9">MFS general substrate transporter</fullName>
    </submittedName>
</protein>
<feature type="transmembrane region" description="Helical" evidence="7">
    <location>
        <begin position="280"/>
        <end position="297"/>
    </location>
</feature>